<evidence type="ECO:0000259" key="6">
    <source>
        <dbReference type="PROSITE" id="PS00624"/>
    </source>
</evidence>
<sequence>MMDCFSYNSSCATPSAGVAPGLFMSAIQYIAALQCGVTEGLIPDSVGLETGENFDFIIVGAGTAGSVLANRLSAESEWNVLLIEAGDDAPIEADIPNLHTSYYGSSFDWNYTTVPNGRTNLANIDGSITWPRGKMMGGSSNMNAMIYVQGNDQDYQNWFDLGNPEWSVEEVRRCFRKAESLQDMNMLKNRQISKHYGHDGPLVINSFNFTYPHVTKKILSVWNKIGIKNVPDYNVANALGSGLMRATAASGERQSHNKAYLNPILGRKNLKILKNSLVTKLLFKNNSTTVHGVEVERDSKTLKFYATKEVIVSAGTVNSPKLLMLSGIGPKQHLTSKEIPVIVDSPMVGQNLQDHVMIPVMIFCDETGEQTEAEQQFDVIRYLYNRTGYLSHSPLVNTLSFYSENSKATYPMFQNHVVLLWKNSSFIEQILNSWFRYKSQVSEPLIELNKKHSTYMFTFHLLHPQSRGSIYLKSNDPQDDPIIDPNYFSDPIDLELAATGIRKLTKVLNTSEFRAIKAFLARMEWPPCDVYELDSRDYWKCVCLEMAYTVYHPVGTCHMGPDPKKSVVNSRLKVHGVRNLRVIDASIMPTLTSGNTNGPTGMIGERGAELILEDYNKL</sequence>
<feature type="domain" description="Glucose-methanol-choline oxidoreductase N-terminal" evidence="6">
    <location>
        <begin position="315"/>
        <end position="329"/>
    </location>
</feature>
<evidence type="ECO:0000256" key="4">
    <source>
        <dbReference type="ARBA" id="ARBA00022827"/>
    </source>
</evidence>
<dbReference type="AlphaFoldDB" id="A0A9R0CXQ3"/>
<dbReference type="GO" id="GO:0050660">
    <property type="term" value="F:flavin adenine dinucleotide binding"/>
    <property type="evidence" value="ECO:0007669"/>
    <property type="project" value="InterPro"/>
</dbReference>
<evidence type="ECO:0000256" key="2">
    <source>
        <dbReference type="ARBA" id="ARBA00010790"/>
    </source>
</evidence>
<dbReference type="PROSITE" id="PS00624">
    <property type="entry name" value="GMC_OXRED_2"/>
    <property type="match status" value="1"/>
</dbReference>
<dbReference type="Proteomes" id="UP000829999">
    <property type="component" value="Chromosome 26"/>
</dbReference>
<dbReference type="Gene3D" id="3.50.50.60">
    <property type="entry name" value="FAD/NAD(P)-binding domain"/>
    <property type="match status" value="1"/>
</dbReference>
<comment type="cofactor">
    <cofactor evidence="1 5">
        <name>FAD</name>
        <dbReference type="ChEBI" id="CHEBI:57692"/>
    </cofactor>
</comment>
<dbReference type="InterPro" id="IPR007867">
    <property type="entry name" value="GMC_OxRtase_C"/>
</dbReference>
<evidence type="ECO:0000256" key="5">
    <source>
        <dbReference type="PIRSR" id="PIRSR000137-2"/>
    </source>
</evidence>
<feature type="binding site" evidence="5">
    <location>
        <position position="278"/>
    </location>
    <ligand>
        <name>FAD</name>
        <dbReference type="ChEBI" id="CHEBI:57692"/>
    </ligand>
</feature>
<name>A0A9R0CXQ3_SPOFR</name>
<dbReference type="SUPFAM" id="SSF54373">
    <property type="entry name" value="FAD-linked reductases, C-terminal domain"/>
    <property type="match status" value="1"/>
</dbReference>
<accession>A0A9R0CXQ3</accession>
<dbReference type="Gene3D" id="3.30.560.10">
    <property type="entry name" value="Glucose Oxidase, domain 3"/>
    <property type="match status" value="1"/>
</dbReference>
<evidence type="ECO:0000313" key="7">
    <source>
        <dbReference type="Proteomes" id="UP000829999"/>
    </source>
</evidence>
<dbReference type="PANTHER" id="PTHR11552:SF147">
    <property type="entry name" value="CHOLINE DEHYDROGENASE, MITOCHONDRIAL"/>
    <property type="match status" value="1"/>
</dbReference>
<evidence type="ECO:0000256" key="3">
    <source>
        <dbReference type="ARBA" id="ARBA00022630"/>
    </source>
</evidence>
<dbReference type="RefSeq" id="XP_035432861.2">
    <property type="nucleotide sequence ID" value="XM_035576968.2"/>
</dbReference>
<dbReference type="InterPro" id="IPR036188">
    <property type="entry name" value="FAD/NAD-bd_sf"/>
</dbReference>
<comment type="similarity">
    <text evidence="2">Belongs to the GMC oxidoreductase family.</text>
</comment>
<protein>
    <submittedName>
        <fullName evidence="8">Ecdysone oxidase-like</fullName>
    </submittedName>
</protein>
<keyword evidence="3" id="KW-0285">Flavoprotein</keyword>
<dbReference type="InterPro" id="IPR000172">
    <property type="entry name" value="GMC_OxRdtase_N"/>
</dbReference>
<keyword evidence="7" id="KW-1185">Reference proteome</keyword>
<dbReference type="GeneID" id="118264453"/>
<proteinExistence type="inferred from homology"/>
<dbReference type="Pfam" id="PF00732">
    <property type="entry name" value="GMC_oxred_N"/>
    <property type="match status" value="1"/>
</dbReference>
<dbReference type="InterPro" id="IPR012132">
    <property type="entry name" value="GMC_OxRdtase"/>
</dbReference>
<reference evidence="8" key="1">
    <citation type="submission" date="2025-08" db="UniProtKB">
        <authorList>
            <consortium name="RefSeq"/>
        </authorList>
    </citation>
    <scope>IDENTIFICATION</scope>
    <source>
        <tissue evidence="8">Whole larval tissue</tissue>
    </source>
</reference>
<evidence type="ECO:0000256" key="1">
    <source>
        <dbReference type="ARBA" id="ARBA00001974"/>
    </source>
</evidence>
<dbReference type="OrthoDB" id="269227at2759"/>
<dbReference type="GO" id="GO:0016614">
    <property type="term" value="F:oxidoreductase activity, acting on CH-OH group of donors"/>
    <property type="evidence" value="ECO:0007669"/>
    <property type="project" value="InterPro"/>
</dbReference>
<keyword evidence="4 5" id="KW-0274">FAD</keyword>
<gene>
    <name evidence="8" type="primary">LOC118264453</name>
</gene>
<dbReference type="PIRSF" id="PIRSF000137">
    <property type="entry name" value="Alcohol_oxidase"/>
    <property type="match status" value="1"/>
</dbReference>
<evidence type="ECO:0000313" key="8">
    <source>
        <dbReference type="RefSeq" id="XP_035432861.2"/>
    </source>
</evidence>
<dbReference type="Pfam" id="PF05199">
    <property type="entry name" value="GMC_oxred_C"/>
    <property type="match status" value="1"/>
</dbReference>
<dbReference type="SUPFAM" id="SSF51905">
    <property type="entry name" value="FAD/NAD(P)-binding domain"/>
    <property type="match status" value="1"/>
</dbReference>
<organism evidence="7 8">
    <name type="scientific">Spodoptera frugiperda</name>
    <name type="common">Fall armyworm</name>
    <dbReference type="NCBI Taxonomy" id="7108"/>
    <lineage>
        <taxon>Eukaryota</taxon>
        <taxon>Metazoa</taxon>
        <taxon>Ecdysozoa</taxon>
        <taxon>Arthropoda</taxon>
        <taxon>Hexapoda</taxon>
        <taxon>Insecta</taxon>
        <taxon>Pterygota</taxon>
        <taxon>Neoptera</taxon>
        <taxon>Endopterygota</taxon>
        <taxon>Lepidoptera</taxon>
        <taxon>Glossata</taxon>
        <taxon>Ditrysia</taxon>
        <taxon>Noctuoidea</taxon>
        <taxon>Noctuidae</taxon>
        <taxon>Amphipyrinae</taxon>
        <taxon>Spodoptera</taxon>
    </lineage>
</organism>
<dbReference type="PANTHER" id="PTHR11552">
    <property type="entry name" value="GLUCOSE-METHANOL-CHOLINE GMC OXIDOREDUCTASE"/>
    <property type="match status" value="1"/>
</dbReference>